<proteinExistence type="inferred from homology"/>
<dbReference type="PANTHER" id="PTHR30106">
    <property type="entry name" value="INNER MEMBRANE PROTEIN YEIH-RELATED"/>
    <property type="match status" value="1"/>
</dbReference>
<evidence type="ECO:0000256" key="4">
    <source>
        <dbReference type="ARBA" id="ARBA00022692"/>
    </source>
</evidence>
<evidence type="ECO:0000256" key="1">
    <source>
        <dbReference type="ARBA" id="ARBA00004651"/>
    </source>
</evidence>
<dbReference type="InterPro" id="IPR018383">
    <property type="entry name" value="UPF0324_pro"/>
</dbReference>
<protein>
    <submittedName>
        <fullName evidence="8">Integral membrane protein (TIGR00698 family)</fullName>
    </submittedName>
</protein>
<feature type="transmembrane region" description="Helical" evidence="7">
    <location>
        <begin position="319"/>
        <end position="343"/>
    </location>
</feature>
<comment type="caution">
    <text evidence="8">The sequence shown here is derived from an EMBL/GenBank/DDBJ whole genome shotgun (WGS) entry which is preliminary data.</text>
</comment>
<dbReference type="InterPro" id="IPR004630">
    <property type="entry name" value="UPF0324_YeiH-like"/>
</dbReference>
<dbReference type="EMBL" id="SHKM01000001">
    <property type="protein sequence ID" value="RZT89631.1"/>
    <property type="molecule type" value="Genomic_DNA"/>
</dbReference>
<keyword evidence="3" id="KW-1003">Cell membrane</keyword>
<gene>
    <name evidence="8" type="ORF">EV678_0424</name>
</gene>
<evidence type="ECO:0000256" key="7">
    <source>
        <dbReference type="SAM" id="Phobius"/>
    </source>
</evidence>
<name>A0ABY0IPX5_9RHOO</name>
<dbReference type="RefSeq" id="WP_130458337.1">
    <property type="nucleotide sequence ID" value="NZ_SHKM01000001.1"/>
</dbReference>
<dbReference type="Proteomes" id="UP000292136">
    <property type="component" value="Unassembled WGS sequence"/>
</dbReference>
<comment type="similarity">
    <text evidence="2">Belongs to the UPF0324 family.</text>
</comment>
<evidence type="ECO:0000313" key="8">
    <source>
        <dbReference type="EMBL" id="RZT89631.1"/>
    </source>
</evidence>
<evidence type="ECO:0000256" key="6">
    <source>
        <dbReference type="ARBA" id="ARBA00023136"/>
    </source>
</evidence>
<keyword evidence="6 7" id="KW-0472">Membrane</keyword>
<accession>A0ABY0IPX5</accession>
<reference evidence="8 9" key="1">
    <citation type="submission" date="2019-02" db="EMBL/GenBank/DDBJ databases">
        <title>Genomic Encyclopedia of Type Strains, Phase IV (KMG-IV): sequencing the most valuable type-strain genomes for metagenomic binning, comparative biology and taxonomic classification.</title>
        <authorList>
            <person name="Goeker M."/>
        </authorList>
    </citation>
    <scope>NUCLEOTIDE SEQUENCE [LARGE SCALE GENOMIC DNA]</scope>
    <source>
        <strain evidence="8 9">DSM 21223</strain>
    </source>
</reference>
<feature type="transmembrane region" description="Helical" evidence="7">
    <location>
        <begin position="99"/>
        <end position="122"/>
    </location>
</feature>
<dbReference type="PANTHER" id="PTHR30106:SF2">
    <property type="entry name" value="UPF0324 INNER MEMBRANE PROTEIN YEIH"/>
    <property type="match status" value="1"/>
</dbReference>
<feature type="transmembrane region" description="Helical" evidence="7">
    <location>
        <begin position="162"/>
        <end position="186"/>
    </location>
</feature>
<keyword evidence="5 7" id="KW-1133">Transmembrane helix</keyword>
<comment type="subcellular location">
    <subcellularLocation>
        <location evidence="1">Cell membrane</location>
        <topology evidence="1">Multi-pass membrane protein</topology>
    </subcellularLocation>
</comment>
<feature type="transmembrane region" description="Helical" evidence="7">
    <location>
        <begin position="227"/>
        <end position="245"/>
    </location>
</feature>
<organism evidence="8 9">
    <name type="scientific">Azospira oryzae</name>
    <dbReference type="NCBI Taxonomy" id="146939"/>
    <lineage>
        <taxon>Bacteria</taxon>
        <taxon>Pseudomonadati</taxon>
        <taxon>Pseudomonadota</taxon>
        <taxon>Betaproteobacteria</taxon>
        <taxon>Rhodocyclales</taxon>
        <taxon>Rhodocyclaceae</taxon>
        <taxon>Azospira</taxon>
    </lineage>
</organism>
<feature type="transmembrane region" description="Helical" evidence="7">
    <location>
        <begin position="40"/>
        <end position="58"/>
    </location>
</feature>
<evidence type="ECO:0000256" key="3">
    <source>
        <dbReference type="ARBA" id="ARBA00022475"/>
    </source>
</evidence>
<sequence>MANLRQWRQWIPGLALAAAISVLALGLALGAGLVRYGASSLTLAILIGAVLGNGWPALAQGARRAGLGLAQRNLLRAGVALYGFNLSWQQIVAVGSAGLLADVLLVASTLALGCFIGIRLLGLDRETALLTAAGSAICGAAAVVATVPVLRLDEARTAEKTAVAVGTVVLFGTLAMGLYPLLYAWIGPQHLDFGRYVGSTVHEVAQVVAIGDALGPEVARGAVVVKMIRVLLLVPFLLLLGAFLARGSKAEAEGASRRSPVAVPWFAAAFILLAGVNSLQLLPEGVVAALRQCGMVLLTAAMAALGLETTLARMGRAGLRPLLLGAALFVHLVLGGGLLNWLLG</sequence>
<feature type="transmembrane region" description="Helical" evidence="7">
    <location>
        <begin position="265"/>
        <end position="282"/>
    </location>
</feature>
<keyword evidence="9" id="KW-1185">Reference proteome</keyword>
<evidence type="ECO:0000313" key="9">
    <source>
        <dbReference type="Proteomes" id="UP000292136"/>
    </source>
</evidence>
<feature type="transmembrane region" description="Helical" evidence="7">
    <location>
        <begin position="128"/>
        <end position="150"/>
    </location>
</feature>
<keyword evidence="4 7" id="KW-0812">Transmembrane</keyword>
<evidence type="ECO:0000256" key="2">
    <source>
        <dbReference type="ARBA" id="ARBA00007977"/>
    </source>
</evidence>
<feature type="transmembrane region" description="Helical" evidence="7">
    <location>
        <begin position="288"/>
        <end position="307"/>
    </location>
</feature>
<dbReference type="Pfam" id="PF03601">
    <property type="entry name" value="Cons_hypoth698"/>
    <property type="match status" value="1"/>
</dbReference>
<evidence type="ECO:0000256" key="5">
    <source>
        <dbReference type="ARBA" id="ARBA00022989"/>
    </source>
</evidence>
<dbReference type="NCBIfam" id="TIGR00698">
    <property type="entry name" value="YeiH family putative sulfate export transporter"/>
    <property type="match status" value="1"/>
</dbReference>